<feature type="region of interest" description="Disordered" evidence="2">
    <location>
        <begin position="594"/>
        <end position="688"/>
    </location>
</feature>
<comment type="caution">
    <text evidence="4">The sequence shown here is derived from an EMBL/GenBank/DDBJ whole genome shotgun (WGS) entry which is preliminary data.</text>
</comment>
<keyword evidence="1" id="KW-0862">Zinc</keyword>
<feature type="domain" description="C2H2-type" evidence="3">
    <location>
        <begin position="338"/>
        <end position="366"/>
    </location>
</feature>
<feature type="compositionally biased region" description="Acidic residues" evidence="2">
    <location>
        <begin position="677"/>
        <end position="688"/>
    </location>
</feature>
<dbReference type="Proteomes" id="UP001590950">
    <property type="component" value="Unassembled WGS sequence"/>
</dbReference>
<evidence type="ECO:0000259" key="3">
    <source>
        <dbReference type="PROSITE" id="PS50157"/>
    </source>
</evidence>
<reference evidence="4 5" key="1">
    <citation type="submission" date="2024-09" db="EMBL/GenBank/DDBJ databases">
        <title>Rethinking Asexuality: The Enigmatic Case of Functional Sexual Genes in Lepraria (Stereocaulaceae).</title>
        <authorList>
            <person name="Doellman M."/>
            <person name="Sun Y."/>
            <person name="Barcenas-Pena A."/>
            <person name="Lumbsch H.T."/>
            <person name="Grewe F."/>
        </authorList>
    </citation>
    <scope>NUCLEOTIDE SEQUENCE [LARGE SCALE GENOMIC DNA]</scope>
    <source>
        <strain evidence="4 5">Mercado 3170</strain>
    </source>
</reference>
<keyword evidence="5" id="KW-1185">Reference proteome</keyword>
<dbReference type="EMBL" id="JBEFKJ010000013">
    <property type="protein sequence ID" value="KAL2042579.1"/>
    <property type="molecule type" value="Genomic_DNA"/>
</dbReference>
<gene>
    <name evidence="4" type="ORF">N7G274_004338</name>
</gene>
<organism evidence="4 5">
    <name type="scientific">Stereocaulon virgatum</name>
    <dbReference type="NCBI Taxonomy" id="373712"/>
    <lineage>
        <taxon>Eukaryota</taxon>
        <taxon>Fungi</taxon>
        <taxon>Dikarya</taxon>
        <taxon>Ascomycota</taxon>
        <taxon>Pezizomycotina</taxon>
        <taxon>Lecanoromycetes</taxon>
        <taxon>OSLEUM clade</taxon>
        <taxon>Lecanoromycetidae</taxon>
        <taxon>Lecanorales</taxon>
        <taxon>Lecanorineae</taxon>
        <taxon>Stereocaulaceae</taxon>
        <taxon>Stereocaulon</taxon>
    </lineage>
</organism>
<evidence type="ECO:0000313" key="4">
    <source>
        <dbReference type="EMBL" id="KAL2042579.1"/>
    </source>
</evidence>
<feature type="compositionally biased region" description="Low complexity" evidence="2">
    <location>
        <begin position="160"/>
        <end position="175"/>
    </location>
</feature>
<keyword evidence="1" id="KW-0479">Metal-binding</keyword>
<dbReference type="PROSITE" id="PS00028">
    <property type="entry name" value="ZINC_FINGER_C2H2_1"/>
    <property type="match status" value="1"/>
</dbReference>
<name>A0ABR4AAS8_9LECA</name>
<proteinExistence type="predicted"/>
<dbReference type="SMART" id="SM00355">
    <property type="entry name" value="ZnF_C2H2"/>
    <property type="match status" value="3"/>
</dbReference>
<keyword evidence="1" id="KW-0863">Zinc-finger</keyword>
<feature type="region of interest" description="Disordered" evidence="2">
    <location>
        <begin position="160"/>
        <end position="199"/>
    </location>
</feature>
<sequence>MEAPSPPRSLQGGESPLVSAISTGRQQPLPSHSRNHHEIVVHNPPRSRLDSTSVHRQDVSTFATFHQQEAIGILRHFDDRSILDWLTLLRSLQPGYQHCAHPGGLPREHFNAVAFLKDCPNGLILAWLDIARCNGKQASSRSSQRSSGISLATTANSSKLTRSLDSTSRTSTTSLGPHLSYNNDRTSHSTLSSSSTRGPGLSFLSLSREPSISETASHTSTSGSHTYWCTVCEHRRAFRTCDGWKRHMKEHEASYICMPYGPMESTDIGSKCGFCDTPDPSEDHLASHSYTLCEGKLLTARSYSRKSQLTKHLGIHGSPDPSALADRWRCTLLNKRFFSCGFCVNIFTKHSELLHHLDIVHFRHSQDIAEWDCNKVIMGLLLSPKIWMHWKKISSCHCLTDGARFTWNPSVARDLQMRLEVCEEAAEGLARTAFNECVCEWSQGFTEDIGAVSNPTEQYMNNNPNILEYQGQAATSRISSSDPECPSTVVSGLPNSRLAYGQTPVMPWTALDRGNRLGSSPATTGMRHDQAQSSHLDHAMDLSQDHRYAQFPSHVPGTSTHFHCDNGNIPRDLHLRNMPTQLDSSAFESWQASNTGIGRSHQPDPSTTQPRRQDPQGEQSHGIGSTLVLATSHNGSAHTQSMDASAPKRGKSPSIIAQLKRNSSRGRLREPAPESPEPTDMDIDLDFG</sequence>
<evidence type="ECO:0000256" key="1">
    <source>
        <dbReference type="PROSITE-ProRule" id="PRU00042"/>
    </source>
</evidence>
<evidence type="ECO:0000313" key="5">
    <source>
        <dbReference type="Proteomes" id="UP001590950"/>
    </source>
</evidence>
<dbReference type="InterPro" id="IPR013087">
    <property type="entry name" value="Znf_C2H2_type"/>
</dbReference>
<protein>
    <recommendedName>
        <fullName evidence="3">C2H2-type domain-containing protein</fullName>
    </recommendedName>
</protein>
<evidence type="ECO:0000256" key="2">
    <source>
        <dbReference type="SAM" id="MobiDB-lite"/>
    </source>
</evidence>
<accession>A0ABR4AAS8</accession>
<dbReference type="PROSITE" id="PS50157">
    <property type="entry name" value="ZINC_FINGER_C2H2_2"/>
    <property type="match status" value="1"/>
</dbReference>
<feature type="compositionally biased region" description="Polar residues" evidence="2">
    <location>
        <begin position="594"/>
        <end position="643"/>
    </location>
</feature>